<name>A0AAX0VNG6_MICLU</name>
<dbReference type="Proteomes" id="UP000234847">
    <property type="component" value="Unassembled WGS sequence"/>
</dbReference>
<reference evidence="1 2" key="1">
    <citation type="submission" date="2017-12" db="EMBL/GenBank/DDBJ databases">
        <title>Phylogenetic diversity of female urinary microbiome.</title>
        <authorList>
            <person name="Thomas-White K."/>
            <person name="Wolfe A.J."/>
        </authorList>
    </citation>
    <scope>NUCLEOTIDE SEQUENCE [LARGE SCALE GENOMIC DNA]</scope>
    <source>
        <strain evidence="1 2">UMB0038</strain>
    </source>
</reference>
<dbReference type="EMBL" id="PKJT01000001">
    <property type="protein sequence ID" value="PKZ83781.1"/>
    <property type="molecule type" value="Genomic_DNA"/>
</dbReference>
<dbReference type="InterPro" id="IPR046237">
    <property type="entry name" value="DUF6270"/>
</dbReference>
<organism evidence="1 2">
    <name type="scientific">Micrococcus luteus</name>
    <name type="common">Micrococcus lysodeikticus</name>
    <dbReference type="NCBI Taxonomy" id="1270"/>
    <lineage>
        <taxon>Bacteria</taxon>
        <taxon>Bacillati</taxon>
        <taxon>Actinomycetota</taxon>
        <taxon>Actinomycetes</taxon>
        <taxon>Micrococcales</taxon>
        <taxon>Micrococcaceae</taxon>
        <taxon>Micrococcus</taxon>
    </lineage>
</organism>
<dbReference type="RefSeq" id="WP_069941335.1">
    <property type="nucleotide sequence ID" value="NZ_JBEYEC010000009.1"/>
</dbReference>
<comment type="caution">
    <text evidence="1">The sequence shown here is derived from an EMBL/GenBank/DDBJ whole genome shotgun (WGS) entry which is preliminary data.</text>
</comment>
<accession>A0AAX0VNG6</accession>
<evidence type="ECO:0000313" key="1">
    <source>
        <dbReference type="EMBL" id="PKZ83781.1"/>
    </source>
</evidence>
<evidence type="ECO:0008006" key="3">
    <source>
        <dbReference type="Google" id="ProtNLM"/>
    </source>
</evidence>
<evidence type="ECO:0000313" key="2">
    <source>
        <dbReference type="Proteomes" id="UP000234847"/>
    </source>
</evidence>
<dbReference type="Pfam" id="PF19786">
    <property type="entry name" value="DUF6270"/>
    <property type="match status" value="1"/>
</dbReference>
<dbReference type="AlphaFoldDB" id="A0AAX0VNG6"/>
<protein>
    <recommendedName>
        <fullName evidence="3">SGNH/GDSL hydrolase family protein</fullName>
    </recommendedName>
</protein>
<gene>
    <name evidence="1" type="ORF">CYJ95_02450</name>
</gene>
<sequence>MDVVVYGSCVSRDVFRVDATHQVAAYVARSSWISATTRSIPHPDIPLDLKSAFQRRIVEQDFESAIPSIIRSTAGSVLIDMTYERHGVLEVDGGYITPSNEFLRSSWASAIQGRHIRFGTPEHFTLWSRAAVRLAEMLEGRRVWVIRAPFAARTESGAEVKPDKGLTPEEWRGRFFIYYEVLRDLGFPILDVPPNLCLSADDHEWGPAPMHYSDDFYRWVSGQVARMPRFQASASPRLS</sequence>
<proteinExistence type="predicted"/>